<accession>A0A0E9REK6</accession>
<protein>
    <submittedName>
        <fullName evidence="1">Uncharacterized protein</fullName>
    </submittedName>
</protein>
<evidence type="ECO:0000313" key="1">
    <source>
        <dbReference type="EMBL" id="JAH26753.1"/>
    </source>
</evidence>
<reference evidence="1" key="1">
    <citation type="submission" date="2014-11" db="EMBL/GenBank/DDBJ databases">
        <authorList>
            <person name="Amaro Gonzalez C."/>
        </authorList>
    </citation>
    <scope>NUCLEOTIDE SEQUENCE</scope>
</reference>
<proteinExistence type="predicted"/>
<organism evidence="1">
    <name type="scientific">Anguilla anguilla</name>
    <name type="common">European freshwater eel</name>
    <name type="synonym">Muraena anguilla</name>
    <dbReference type="NCBI Taxonomy" id="7936"/>
    <lineage>
        <taxon>Eukaryota</taxon>
        <taxon>Metazoa</taxon>
        <taxon>Chordata</taxon>
        <taxon>Craniata</taxon>
        <taxon>Vertebrata</taxon>
        <taxon>Euteleostomi</taxon>
        <taxon>Actinopterygii</taxon>
        <taxon>Neopterygii</taxon>
        <taxon>Teleostei</taxon>
        <taxon>Anguilliformes</taxon>
        <taxon>Anguillidae</taxon>
        <taxon>Anguilla</taxon>
    </lineage>
</organism>
<reference evidence="1" key="2">
    <citation type="journal article" date="2015" name="Fish Shellfish Immunol.">
        <title>Early steps in the European eel (Anguilla anguilla)-Vibrio vulnificus interaction in the gills: Role of the RtxA13 toxin.</title>
        <authorList>
            <person name="Callol A."/>
            <person name="Pajuelo D."/>
            <person name="Ebbesson L."/>
            <person name="Teles M."/>
            <person name="MacKenzie S."/>
            <person name="Amaro C."/>
        </authorList>
    </citation>
    <scope>NUCLEOTIDE SEQUENCE</scope>
</reference>
<name>A0A0E9REK6_ANGAN</name>
<dbReference type="EMBL" id="GBXM01081824">
    <property type="protein sequence ID" value="JAH26753.1"/>
    <property type="molecule type" value="Transcribed_RNA"/>
</dbReference>
<dbReference type="AlphaFoldDB" id="A0A0E9REK6"/>
<sequence>MSKPSCIIPTLDCGVNL</sequence>